<dbReference type="InterPro" id="IPR012903">
    <property type="entry name" value="Nif11"/>
</dbReference>
<dbReference type="AlphaFoldDB" id="A0A433VG38"/>
<dbReference type="Pfam" id="PF07862">
    <property type="entry name" value="Nif11"/>
    <property type="match status" value="1"/>
</dbReference>
<dbReference type="EMBL" id="RSCL01000009">
    <property type="protein sequence ID" value="RUT05064.1"/>
    <property type="molecule type" value="Genomic_DNA"/>
</dbReference>
<reference evidence="2" key="1">
    <citation type="submission" date="2018-12" db="EMBL/GenBank/DDBJ databases">
        <authorList>
            <person name="Will S."/>
            <person name="Neumann-Schaal M."/>
            <person name="Henke P."/>
        </authorList>
    </citation>
    <scope>NUCLEOTIDE SEQUENCE</scope>
    <source>
        <strain evidence="2">PCC 7102</strain>
    </source>
</reference>
<evidence type="ECO:0000259" key="1">
    <source>
        <dbReference type="Pfam" id="PF07862"/>
    </source>
</evidence>
<reference evidence="2" key="2">
    <citation type="journal article" date="2019" name="Genome Biol. Evol.">
        <title>Day and night: Metabolic profiles and evolutionary relationships of six axenic non-marine cyanobacteria.</title>
        <authorList>
            <person name="Will S.E."/>
            <person name="Henke P."/>
            <person name="Boedeker C."/>
            <person name="Huang S."/>
            <person name="Brinkmann H."/>
            <person name="Rohde M."/>
            <person name="Jarek M."/>
            <person name="Friedl T."/>
            <person name="Seufert S."/>
            <person name="Schumacher M."/>
            <person name="Overmann J."/>
            <person name="Neumann-Schaal M."/>
            <person name="Petersen J."/>
        </authorList>
    </citation>
    <scope>NUCLEOTIDE SEQUENCE [LARGE SCALE GENOMIC DNA]</scope>
    <source>
        <strain evidence="2">PCC 7102</strain>
    </source>
</reference>
<dbReference type="Proteomes" id="UP000271624">
    <property type="component" value="Unassembled WGS sequence"/>
</dbReference>
<comment type="caution">
    <text evidence="2">The sequence shown here is derived from an EMBL/GenBank/DDBJ whole genome shotgun (WGS) entry which is preliminary data.</text>
</comment>
<protein>
    <submittedName>
        <fullName evidence="2">Nif11-like leader peptide family natural product</fullName>
    </submittedName>
</protein>
<organism evidence="2 3">
    <name type="scientific">Dulcicalothrix desertica PCC 7102</name>
    <dbReference type="NCBI Taxonomy" id="232991"/>
    <lineage>
        <taxon>Bacteria</taxon>
        <taxon>Bacillati</taxon>
        <taxon>Cyanobacteriota</taxon>
        <taxon>Cyanophyceae</taxon>
        <taxon>Nostocales</taxon>
        <taxon>Calotrichaceae</taxon>
        <taxon>Dulcicalothrix</taxon>
    </lineage>
</organism>
<feature type="domain" description="Nif11" evidence="1">
    <location>
        <begin position="16"/>
        <end position="63"/>
    </location>
</feature>
<proteinExistence type="predicted"/>
<dbReference type="InterPro" id="IPR022516">
    <property type="entry name" value="CHP03798_Ocin"/>
</dbReference>
<gene>
    <name evidence="2" type="ORF">DSM106972_038850</name>
</gene>
<name>A0A433VG38_9CYAN</name>
<accession>A0A433VG38</accession>
<evidence type="ECO:0000313" key="3">
    <source>
        <dbReference type="Proteomes" id="UP000271624"/>
    </source>
</evidence>
<evidence type="ECO:0000313" key="2">
    <source>
        <dbReference type="EMBL" id="RUT05064.1"/>
    </source>
</evidence>
<dbReference type="RefSeq" id="WP_201800753.1">
    <property type="nucleotide sequence ID" value="NZ_RSCL01000009.1"/>
</dbReference>
<dbReference type="NCBIfam" id="TIGR03798">
    <property type="entry name" value="leader_Nif11"/>
    <property type="match status" value="1"/>
</dbReference>
<keyword evidence="3" id="KW-1185">Reference proteome</keyword>
<sequence length="86" mass="9459">MGSILRVASEDKILNMAFEQIEAFLKKMQSEPELKNEVLAAPTADDVARIALKLGFEFSGDELLRMSGKKVGSITVIKTDLPGEYN</sequence>